<name>A0A0L0UZP3_9BASI</name>
<dbReference type="OrthoDB" id="2505334at2759"/>
<dbReference type="Gene3D" id="3.80.10.10">
    <property type="entry name" value="Ribonuclease Inhibitor"/>
    <property type="match status" value="1"/>
</dbReference>
<dbReference type="EMBL" id="AJIL01000162">
    <property type="protein sequence ID" value="KNE92497.1"/>
    <property type="molecule type" value="Genomic_DNA"/>
</dbReference>
<sequence length="421" mass="48032">MASILGLPNEVLDLIFDYLVTEELAYNLSAKRNDRMRCSRSVAIVLRQVCRKWADWFYVNHLYDALIFGGKNAYRKSGLITHLTERPVSLIRPRCTFLYILHMKPPSKFYELRRKPTQDKPGHRSNSSWEILESLVEQFPHSLTEIELIFMDFVSLPNRTIGAMGRIKDLRVLRVGLHFTCGNFFTRVANDCGPPESRPDTQCLQSLILAAPNLKRLDLSNLHPTVISSSIGSGLCGHQLPAITRLDIGLDWECSLDGFQSLAVAFKHSLKVLTLYGSCRDRGRRVKPILEVLRETLEGLSMSTDGPLHQLTNPNFPKLRVVAIDWVSTSIPDLLARDIFKHAPIEVFAIKSGHAGCEPKPPPNADMFANMPKLRRLVFFDCDRYDYERLPKKFYRSACEAHGIEWMRLGPYQDISDMMKL</sequence>
<gene>
    <name evidence="1" type="ORF">PSTG_14098</name>
</gene>
<dbReference type="SUPFAM" id="SSF52058">
    <property type="entry name" value="L domain-like"/>
    <property type="match status" value="1"/>
</dbReference>
<protein>
    <submittedName>
        <fullName evidence="1">Uncharacterized protein</fullName>
    </submittedName>
</protein>
<organism evidence="1 2">
    <name type="scientific">Puccinia striiformis f. sp. tritici PST-78</name>
    <dbReference type="NCBI Taxonomy" id="1165861"/>
    <lineage>
        <taxon>Eukaryota</taxon>
        <taxon>Fungi</taxon>
        <taxon>Dikarya</taxon>
        <taxon>Basidiomycota</taxon>
        <taxon>Pucciniomycotina</taxon>
        <taxon>Pucciniomycetes</taxon>
        <taxon>Pucciniales</taxon>
        <taxon>Pucciniaceae</taxon>
        <taxon>Puccinia</taxon>
    </lineage>
</organism>
<evidence type="ECO:0000313" key="2">
    <source>
        <dbReference type="Proteomes" id="UP000054564"/>
    </source>
</evidence>
<proteinExistence type="predicted"/>
<keyword evidence="2" id="KW-1185">Reference proteome</keyword>
<dbReference type="InterPro" id="IPR032675">
    <property type="entry name" value="LRR_dom_sf"/>
</dbReference>
<reference evidence="2" key="1">
    <citation type="submission" date="2014-03" db="EMBL/GenBank/DDBJ databases">
        <title>The Genome Sequence of Puccinia striiformis f. sp. tritici PST-78.</title>
        <authorList>
            <consortium name="The Broad Institute Genome Sequencing Platform"/>
            <person name="Cuomo C."/>
            <person name="Hulbert S."/>
            <person name="Chen X."/>
            <person name="Walker B."/>
            <person name="Young S.K."/>
            <person name="Zeng Q."/>
            <person name="Gargeya S."/>
            <person name="Fitzgerald M."/>
            <person name="Haas B."/>
            <person name="Abouelleil A."/>
            <person name="Alvarado L."/>
            <person name="Arachchi H.M."/>
            <person name="Berlin A.M."/>
            <person name="Chapman S.B."/>
            <person name="Goldberg J."/>
            <person name="Griggs A."/>
            <person name="Gujja S."/>
            <person name="Hansen M."/>
            <person name="Howarth C."/>
            <person name="Imamovic A."/>
            <person name="Larimer J."/>
            <person name="McCowan C."/>
            <person name="Montmayeur A."/>
            <person name="Murphy C."/>
            <person name="Neiman D."/>
            <person name="Pearson M."/>
            <person name="Priest M."/>
            <person name="Roberts A."/>
            <person name="Saif S."/>
            <person name="Shea T."/>
            <person name="Sisk P."/>
            <person name="Sykes S."/>
            <person name="Wortman J."/>
            <person name="Nusbaum C."/>
            <person name="Birren B."/>
        </authorList>
    </citation>
    <scope>NUCLEOTIDE SEQUENCE [LARGE SCALE GENOMIC DNA]</scope>
    <source>
        <strain evidence="2">race PST-78</strain>
    </source>
</reference>
<comment type="caution">
    <text evidence="1">The sequence shown here is derived from an EMBL/GenBank/DDBJ whole genome shotgun (WGS) entry which is preliminary data.</text>
</comment>
<accession>A0A0L0UZP3</accession>
<dbReference type="Proteomes" id="UP000054564">
    <property type="component" value="Unassembled WGS sequence"/>
</dbReference>
<dbReference type="AlphaFoldDB" id="A0A0L0UZP3"/>
<evidence type="ECO:0000313" key="1">
    <source>
        <dbReference type="EMBL" id="KNE92497.1"/>
    </source>
</evidence>